<evidence type="ECO:0008006" key="4">
    <source>
        <dbReference type="Google" id="ProtNLM"/>
    </source>
</evidence>
<protein>
    <recommendedName>
        <fullName evidence="4">Secreted protein</fullName>
    </recommendedName>
</protein>
<evidence type="ECO:0000256" key="1">
    <source>
        <dbReference type="SAM" id="Phobius"/>
    </source>
</evidence>
<dbReference type="RefSeq" id="WP_147292005.1">
    <property type="nucleotide sequence ID" value="NZ_AP022561.1"/>
</dbReference>
<evidence type="ECO:0000313" key="3">
    <source>
        <dbReference type="Proteomes" id="UP000467327"/>
    </source>
</evidence>
<gene>
    <name evidence="2" type="ORF">MAIC_17350</name>
</gene>
<accession>A0AAD1MA89</accession>
<keyword evidence="1" id="KW-0812">Transmembrane</keyword>
<keyword evidence="1" id="KW-1133">Transmembrane helix</keyword>
<evidence type="ECO:0000313" key="2">
    <source>
        <dbReference type="EMBL" id="BBX06932.1"/>
    </source>
</evidence>
<organism evidence="2 3">
    <name type="scientific">Mycolicibacterium aichiense</name>
    <dbReference type="NCBI Taxonomy" id="1799"/>
    <lineage>
        <taxon>Bacteria</taxon>
        <taxon>Bacillati</taxon>
        <taxon>Actinomycetota</taxon>
        <taxon>Actinomycetes</taxon>
        <taxon>Mycobacteriales</taxon>
        <taxon>Mycobacteriaceae</taxon>
        <taxon>Mycolicibacterium</taxon>
    </lineage>
</organism>
<dbReference type="KEGG" id="maic:MAIC_17350"/>
<sequence>MNSAWAIATGLGGVFVGWLATYFNERVKWRRERVARWDERRQEQFIAFAKAVKLQAHLCNRMAASINLGRMDEPALDLAEGMPLLNQAEKQRAQAFEGVQLLADRRTIVAARDWQDAVLELRKVVSGMETTDPATYESLFKKAGRARDEFHLAARDSLSVGGEFVRSVQFERRV</sequence>
<feature type="transmembrane region" description="Helical" evidence="1">
    <location>
        <begin position="6"/>
        <end position="23"/>
    </location>
</feature>
<proteinExistence type="predicted"/>
<name>A0AAD1MA89_9MYCO</name>
<keyword evidence="3" id="KW-1185">Reference proteome</keyword>
<reference evidence="2 3" key="1">
    <citation type="journal article" date="2019" name="Emerg. Microbes Infect.">
        <title>Comprehensive subspecies identification of 175 nontuberculous mycobacteria species based on 7547 genomic profiles.</title>
        <authorList>
            <person name="Matsumoto Y."/>
            <person name="Kinjo T."/>
            <person name="Motooka D."/>
            <person name="Nabeya D."/>
            <person name="Jung N."/>
            <person name="Uechi K."/>
            <person name="Horii T."/>
            <person name="Iida T."/>
            <person name="Fujita J."/>
            <person name="Nakamura S."/>
        </authorList>
    </citation>
    <scope>NUCLEOTIDE SEQUENCE [LARGE SCALE GENOMIC DNA]</scope>
    <source>
        <strain evidence="2 3">JCM 6376</strain>
    </source>
</reference>
<dbReference type="Proteomes" id="UP000467327">
    <property type="component" value="Chromosome"/>
</dbReference>
<dbReference type="EMBL" id="AP022561">
    <property type="protein sequence ID" value="BBX06932.1"/>
    <property type="molecule type" value="Genomic_DNA"/>
</dbReference>
<dbReference type="AlphaFoldDB" id="A0AAD1MA89"/>
<keyword evidence="1" id="KW-0472">Membrane</keyword>